<evidence type="ECO:0000313" key="1">
    <source>
        <dbReference type="EMBL" id="QQB32835.1"/>
    </source>
</evidence>
<protein>
    <submittedName>
        <fullName evidence="1">Uncharacterized protein</fullName>
    </submittedName>
</protein>
<gene>
    <name evidence="1" type="ORF">I6I07_19515</name>
</gene>
<name>A0A7T4AZE1_9BURK</name>
<reference evidence="1 2" key="1">
    <citation type="submission" date="2020-12" db="EMBL/GenBank/DDBJ databases">
        <title>FDA dAtabase for Regulatory Grade micrObial Sequences (FDA-ARGOS): Supporting development and validation of Infectious Disease Dx tests.</title>
        <authorList>
            <person name="Sproer C."/>
            <person name="Gronow S."/>
            <person name="Severitt S."/>
            <person name="Schroder I."/>
            <person name="Tallon L."/>
            <person name="Sadzewicz L."/>
            <person name="Zhao X."/>
            <person name="Boylan J."/>
            <person name="Ott S."/>
            <person name="Bowen H."/>
            <person name="Vavikolanu K."/>
            <person name="Mehta A."/>
            <person name="Aluvathingal J."/>
            <person name="Nadendla S."/>
            <person name="Lowell S."/>
            <person name="Myers T."/>
            <person name="Yan Y."/>
            <person name="Sichtig H."/>
        </authorList>
    </citation>
    <scope>NUCLEOTIDE SEQUENCE [LARGE SCALE GENOMIC DNA]</scope>
    <source>
        <strain evidence="1 2">FDAARGOS_1050</strain>
    </source>
</reference>
<evidence type="ECO:0000313" key="2">
    <source>
        <dbReference type="Proteomes" id="UP000595231"/>
    </source>
</evidence>
<dbReference type="RefSeq" id="WP_198483330.1">
    <property type="nucleotide sequence ID" value="NZ_CP065997.1"/>
</dbReference>
<proteinExistence type="predicted"/>
<dbReference type="Proteomes" id="UP000595231">
    <property type="component" value="Chromosome"/>
</dbReference>
<organism evidence="1 2">
    <name type="scientific">Achromobacter deleyi</name>
    <dbReference type="NCBI Taxonomy" id="1353891"/>
    <lineage>
        <taxon>Bacteria</taxon>
        <taxon>Pseudomonadati</taxon>
        <taxon>Pseudomonadota</taxon>
        <taxon>Betaproteobacteria</taxon>
        <taxon>Burkholderiales</taxon>
        <taxon>Alcaligenaceae</taxon>
        <taxon>Achromobacter</taxon>
    </lineage>
</organism>
<dbReference type="AlphaFoldDB" id="A0A7T4AZE1"/>
<sequence length="149" mass="16113">MELSIYAQEGGSHIFVGGECPPGWVVMKGERPGPLYIADAEGEWHAPPAVVPAVVSRFQGRQALRLSTIEDGRIVINDTSGPSPAKRDLLAVVEDLLAAPTTPAYYREAWNDIQQFERDSPMLLAIADELGLTAANLDDLFILAATLRA</sequence>
<dbReference type="EMBL" id="CP065997">
    <property type="protein sequence ID" value="QQB32835.1"/>
    <property type="molecule type" value="Genomic_DNA"/>
</dbReference>
<accession>A0A7T4AZE1</accession>